<dbReference type="EMBL" id="WEGJ01000014">
    <property type="protein sequence ID" value="MQY13700.1"/>
    <property type="molecule type" value="Genomic_DNA"/>
</dbReference>
<feature type="transmembrane region" description="Helical" evidence="1">
    <location>
        <begin position="161"/>
        <end position="181"/>
    </location>
</feature>
<dbReference type="Proteomes" id="UP000466345">
    <property type="component" value="Unassembled WGS sequence"/>
</dbReference>
<organism evidence="2 3">
    <name type="scientific">Streptomyces smaragdinus</name>
    <dbReference type="NCBI Taxonomy" id="2585196"/>
    <lineage>
        <taxon>Bacteria</taxon>
        <taxon>Bacillati</taxon>
        <taxon>Actinomycetota</taxon>
        <taxon>Actinomycetes</taxon>
        <taxon>Kitasatosporales</taxon>
        <taxon>Streptomycetaceae</taxon>
        <taxon>Streptomyces</taxon>
    </lineage>
</organism>
<feature type="transmembrane region" description="Helical" evidence="1">
    <location>
        <begin position="79"/>
        <end position="96"/>
    </location>
</feature>
<dbReference type="AlphaFoldDB" id="A0A7K0CJN5"/>
<feature type="transmembrane region" description="Helical" evidence="1">
    <location>
        <begin position="134"/>
        <end position="155"/>
    </location>
</feature>
<sequence>MAAVKRLWGDGAVGRPGSTGVGVLFAGVCLVALGMFAAGTASGATGWGDMLGVLGPIVVGLVGLPSLAGALLHRGRGGTGVMIAAVLGLAAALPAAGERVPYPLVVAVGLGIVAYLAALQGYAAGTWRAVHWQAVLGAVAVLLAAAALSVVPVRVSEETRAVLLAMGFAAAAGAFAVAVGVRPPGSRPRRRPTGRSPRH</sequence>
<proteinExistence type="predicted"/>
<feature type="transmembrane region" description="Helical" evidence="1">
    <location>
        <begin position="21"/>
        <end position="41"/>
    </location>
</feature>
<name>A0A7K0CJN5_9ACTN</name>
<evidence type="ECO:0000313" key="3">
    <source>
        <dbReference type="Proteomes" id="UP000466345"/>
    </source>
</evidence>
<gene>
    <name evidence="2" type="ORF">SRB5_38500</name>
</gene>
<reference evidence="2 3" key="1">
    <citation type="submission" date="2019-10" db="EMBL/GenBank/DDBJ databases">
        <title>Streptomyces smaragdinus sp. nov. and Streptomyces fabii sp. nov., isolated from the gut of fungus growing-termite Macrotermes natalensis.</title>
        <authorList>
            <person name="Schwitalla J."/>
            <person name="Benndorf R."/>
            <person name="Martin K."/>
            <person name="De Beer W."/>
            <person name="Kaster A.-K."/>
            <person name="Vollmers J."/>
            <person name="Poulsen M."/>
            <person name="Beemelmanns C."/>
        </authorList>
    </citation>
    <scope>NUCLEOTIDE SEQUENCE [LARGE SCALE GENOMIC DNA]</scope>
    <source>
        <strain evidence="2 3">RB5</strain>
    </source>
</reference>
<feature type="transmembrane region" description="Helical" evidence="1">
    <location>
        <begin position="102"/>
        <end position="122"/>
    </location>
</feature>
<keyword evidence="1" id="KW-1133">Transmembrane helix</keyword>
<protein>
    <submittedName>
        <fullName evidence="2">Uncharacterized protein</fullName>
    </submittedName>
</protein>
<evidence type="ECO:0000256" key="1">
    <source>
        <dbReference type="SAM" id="Phobius"/>
    </source>
</evidence>
<keyword evidence="3" id="KW-1185">Reference proteome</keyword>
<evidence type="ECO:0000313" key="2">
    <source>
        <dbReference type="EMBL" id="MQY13700.1"/>
    </source>
</evidence>
<feature type="transmembrane region" description="Helical" evidence="1">
    <location>
        <begin position="53"/>
        <end position="72"/>
    </location>
</feature>
<accession>A0A7K0CJN5</accession>
<comment type="caution">
    <text evidence="2">The sequence shown here is derived from an EMBL/GenBank/DDBJ whole genome shotgun (WGS) entry which is preliminary data.</text>
</comment>
<dbReference type="RefSeq" id="WP_153453653.1">
    <property type="nucleotide sequence ID" value="NZ_WEGJ01000014.1"/>
</dbReference>
<keyword evidence="1" id="KW-0472">Membrane</keyword>
<keyword evidence="1" id="KW-0812">Transmembrane</keyword>